<dbReference type="Proteomes" id="UP001626550">
    <property type="component" value="Unassembled WGS sequence"/>
</dbReference>
<name>A0ABD2PS78_9PLAT</name>
<protein>
    <submittedName>
        <fullName evidence="1">Uncharacterized protein</fullName>
    </submittedName>
</protein>
<gene>
    <name evidence="1" type="ORF">Ciccas_011871</name>
</gene>
<proteinExistence type="predicted"/>
<dbReference type="EMBL" id="JBJKFK010003759">
    <property type="protein sequence ID" value="KAL3309582.1"/>
    <property type="molecule type" value="Genomic_DNA"/>
</dbReference>
<dbReference type="AlphaFoldDB" id="A0ABD2PS78"/>
<reference evidence="1 2" key="1">
    <citation type="submission" date="2024-11" db="EMBL/GenBank/DDBJ databases">
        <title>Adaptive evolution of stress response genes in parasites aligns with host niche diversity.</title>
        <authorList>
            <person name="Hahn C."/>
            <person name="Resl P."/>
        </authorList>
    </citation>
    <scope>NUCLEOTIDE SEQUENCE [LARGE SCALE GENOMIC DNA]</scope>
    <source>
        <strain evidence="1">EGGRZ-B1_66</strain>
        <tissue evidence="1">Body</tissue>
    </source>
</reference>
<feature type="non-terminal residue" evidence="1">
    <location>
        <position position="1"/>
    </location>
</feature>
<organism evidence="1 2">
    <name type="scientific">Cichlidogyrus casuarinus</name>
    <dbReference type="NCBI Taxonomy" id="1844966"/>
    <lineage>
        <taxon>Eukaryota</taxon>
        <taxon>Metazoa</taxon>
        <taxon>Spiralia</taxon>
        <taxon>Lophotrochozoa</taxon>
        <taxon>Platyhelminthes</taxon>
        <taxon>Monogenea</taxon>
        <taxon>Monopisthocotylea</taxon>
        <taxon>Dactylogyridea</taxon>
        <taxon>Ancyrocephalidae</taxon>
        <taxon>Cichlidogyrus</taxon>
    </lineage>
</organism>
<sequence>RLLTVNEGDSGSRLLDQLMNRNMAMDLGKSYETLHPSHNLQDIENFEAPYLEFNLERRESFTECNRKNSKKTQLLELSKFKLLKVLRTKTQREDKDLLPQENAMGLVERSLLMNNFQQKQKSEIGLKESKSLGYDDNSELMIQAEFQLDRCRISLDPLIKKEYSILKADHVPIFEKKLADVPHFTLVLLFRVQGRAPVVHSSLVTLVPNSMIDQVPSEYVQKKASYVEFACNNSVSLQIYNCMVALDAAGWNTDRRSQSSSIGTSVVTPAKRKKLFAGPAKRISDASRLLSPQSYKSVFEEDPPPRPNYILPKYSPREVLIESLADNEFQLLAQLELAYDDRNLLFDFHGDSTRTNNCSHNKEIPLRWQDMVDQDDRRFFDPYFSLINCGVSLKFNPVKQGYLVSVFLFL</sequence>
<evidence type="ECO:0000313" key="2">
    <source>
        <dbReference type="Proteomes" id="UP001626550"/>
    </source>
</evidence>
<keyword evidence="2" id="KW-1185">Reference proteome</keyword>
<comment type="caution">
    <text evidence="1">The sequence shown here is derived from an EMBL/GenBank/DDBJ whole genome shotgun (WGS) entry which is preliminary data.</text>
</comment>
<evidence type="ECO:0000313" key="1">
    <source>
        <dbReference type="EMBL" id="KAL3309582.1"/>
    </source>
</evidence>
<accession>A0ABD2PS78</accession>